<dbReference type="PANTHER" id="PTHR31503:SF22">
    <property type="entry name" value="VACUOLAR CALCIUM ION TRANSPORTER"/>
    <property type="match status" value="1"/>
</dbReference>
<sequence length="399" mass="43279">MPVDDVDDPFGSEEGDEEDGHRMRPRSPQGPASNLWGTKEILTDNWINLLLLFSPVGIVASLHHWSATWIFFSNFFPIIPLAYLLGRATEEVANRTGQVFGGFLNATFGNAVEVILAIVGLRQNMVELIQASLLGSILSNMLLVLGCAFFMGGLQHKKQTFNTAIAVTNCSLLYLAVMALSLPTVYKVIIPDNRNEIDMSHLAAAGLAFTYVQFLYFQMGTHSHLFEDAEEEADDPILTLFGAIFLMAIITIAVSVHTEFLVDAVEGTVKATGLNERFIGIILLPIIGNAAEHVSAVTVAMKNKMTLAVNIALGSATQISVCVIPMTVLIGWIMGVDMDLNFHVYEVLAMIVSVHLVAEVVRGGSSQWLAGSILMMAYVLIGAGFLYLPVLTDAEKGMA</sequence>
<evidence type="ECO:0000256" key="3">
    <source>
        <dbReference type="ARBA" id="ARBA00022568"/>
    </source>
</evidence>
<feature type="transmembrane region" description="Helical" evidence="9">
    <location>
        <begin position="200"/>
        <end position="217"/>
    </location>
</feature>
<evidence type="ECO:0000256" key="10">
    <source>
        <dbReference type="SAM" id="MobiDB-lite"/>
    </source>
</evidence>
<evidence type="ECO:0000256" key="6">
    <source>
        <dbReference type="ARBA" id="ARBA00022989"/>
    </source>
</evidence>
<evidence type="ECO:0000256" key="7">
    <source>
        <dbReference type="ARBA" id="ARBA00023065"/>
    </source>
</evidence>
<feature type="transmembrane region" description="Helical" evidence="9">
    <location>
        <begin position="307"/>
        <end position="334"/>
    </location>
</feature>
<dbReference type="InterPro" id="IPR044880">
    <property type="entry name" value="NCX_ion-bd_dom_sf"/>
</dbReference>
<evidence type="ECO:0000256" key="2">
    <source>
        <dbReference type="ARBA" id="ARBA00022448"/>
    </source>
</evidence>
<dbReference type="NCBIfam" id="TIGR00378">
    <property type="entry name" value="cax"/>
    <property type="match status" value="1"/>
</dbReference>
<gene>
    <name evidence="12" type="ORF">EGYM00392_LOCUS30935</name>
</gene>
<feature type="transmembrane region" description="Helical" evidence="9">
    <location>
        <begin position="368"/>
        <end position="388"/>
    </location>
</feature>
<dbReference type="GO" id="GO:0015369">
    <property type="term" value="F:calcium:proton antiporter activity"/>
    <property type="evidence" value="ECO:0007669"/>
    <property type="project" value="UniProtKB-UniRule"/>
</dbReference>
<feature type="domain" description="Sodium/calcium exchanger membrane region" evidence="11">
    <location>
        <begin position="244"/>
        <end position="381"/>
    </location>
</feature>
<keyword evidence="6 9" id="KW-1133">Transmembrane helix</keyword>
<feature type="transmembrane region" description="Helical" evidence="9">
    <location>
        <begin position="98"/>
        <end position="121"/>
    </location>
</feature>
<keyword evidence="3 9" id="KW-0109">Calcium transport</keyword>
<keyword evidence="9" id="KW-0050">Antiport</keyword>
<dbReference type="InterPro" id="IPR004713">
    <property type="entry name" value="CaH_exchang"/>
</dbReference>
<dbReference type="PANTHER" id="PTHR31503">
    <property type="entry name" value="VACUOLAR CALCIUM ION TRANSPORTER"/>
    <property type="match status" value="1"/>
</dbReference>
<dbReference type="InterPro" id="IPR004798">
    <property type="entry name" value="CAX-like"/>
</dbReference>
<keyword evidence="4 9" id="KW-0812">Transmembrane</keyword>
<feature type="domain" description="Sodium/calcium exchanger membrane region" evidence="11">
    <location>
        <begin position="67"/>
        <end position="219"/>
    </location>
</feature>
<keyword evidence="2 9" id="KW-0813">Transport</keyword>
<proteinExistence type="inferred from homology"/>
<feature type="transmembrane region" description="Helical" evidence="9">
    <location>
        <begin position="340"/>
        <end position="361"/>
    </location>
</feature>
<dbReference type="InterPro" id="IPR004837">
    <property type="entry name" value="NaCa_Exmemb"/>
</dbReference>
<dbReference type="EMBL" id="HBGA01082971">
    <property type="protein sequence ID" value="CAD9019821.1"/>
    <property type="molecule type" value="Transcribed_RNA"/>
</dbReference>
<feature type="transmembrane region" description="Helical" evidence="9">
    <location>
        <begin position="133"/>
        <end position="154"/>
    </location>
</feature>
<comment type="caution">
    <text evidence="9">Lacks conserved residue(s) required for the propagation of feature annotation.</text>
</comment>
<feature type="transmembrane region" description="Helical" evidence="9">
    <location>
        <begin position="278"/>
        <end position="300"/>
    </location>
</feature>
<evidence type="ECO:0000256" key="5">
    <source>
        <dbReference type="ARBA" id="ARBA00022837"/>
    </source>
</evidence>
<evidence type="ECO:0000313" key="12">
    <source>
        <dbReference type="EMBL" id="CAD9019821.1"/>
    </source>
</evidence>
<dbReference type="Gene3D" id="1.20.1420.30">
    <property type="entry name" value="NCX, central ion-binding region"/>
    <property type="match status" value="1"/>
</dbReference>
<dbReference type="GO" id="GO:0012505">
    <property type="term" value="C:endomembrane system"/>
    <property type="evidence" value="ECO:0007669"/>
    <property type="project" value="UniProtKB-SubCell"/>
</dbReference>
<evidence type="ECO:0000256" key="9">
    <source>
        <dbReference type="RuleBase" id="RU365028"/>
    </source>
</evidence>
<accession>A0A7S1NHA8</accession>
<dbReference type="GO" id="GO:0005774">
    <property type="term" value="C:vacuolar membrane"/>
    <property type="evidence" value="ECO:0007669"/>
    <property type="project" value="UniProtKB-ARBA"/>
</dbReference>
<name>A0A7S1NHA8_9EUGL</name>
<feature type="region of interest" description="Disordered" evidence="10">
    <location>
        <begin position="1"/>
        <end position="35"/>
    </location>
</feature>
<feature type="transmembrane region" description="Helical" evidence="9">
    <location>
        <begin position="69"/>
        <end position="86"/>
    </location>
</feature>
<comment type="subcellular location">
    <subcellularLocation>
        <location evidence="1">Endomembrane system</location>
        <topology evidence="1">Multi-pass membrane protein</topology>
    </subcellularLocation>
</comment>
<organism evidence="12">
    <name type="scientific">Eutreptiella gymnastica</name>
    <dbReference type="NCBI Taxonomy" id="73025"/>
    <lineage>
        <taxon>Eukaryota</taxon>
        <taxon>Discoba</taxon>
        <taxon>Euglenozoa</taxon>
        <taxon>Euglenida</taxon>
        <taxon>Spirocuta</taxon>
        <taxon>Euglenophyceae</taxon>
        <taxon>Eutreptiales</taxon>
        <taxon>Eutreptiaceae</taxon>
        <taxon>Eutreptiella</taxon>
    </lineage>
</organism>
<evidence type="ECO:0000256" key="4">
    <source>
        <dbReference type="ARBA" id="ARBA00022692"/>
    </source>
</evidence>
<comment type="similarity">
    <text evidence="9">Belongs to the Ca(2+):cation antiporter (CaCA) (TC 2.A.19) family.</text>
</comment>
<feature type="compositionally biased region" description="Acidic residues" evidence="10">
    <location>
        <begin position="1"/>
        <end position="18"/>
    </location>
</feature>
<evidence type="ECO:0000256" key="8">
    <source>
        <dbReference type="ARBA" id="ARBA00023136"/>
    </source>
</evidence>
<reference evidence="12" key="1">
    <citation type="submission" date="2021-01" db="EMBL/GenBank/DDBJ databases">
        <authorList>
            <person name="Corre E."/>
            <person name="Pelletier E."/>
            <person name="Niang G."/>
            <person name="Scheremetjew M."/>
            <person name="Finn R."/>
            <person name="Kale V."/>
            <person name="Holt S."/>
            <person name="Cochrane G."/>
            <person name="Meng A."/>
            <person name="Brown T."/>
            <person name="Cohen L."/>
        </authorList>
    </citation>
    <scope>NUCLEOTIDE SEQUENCE</scope>
    <source>
        <strain evidence="12">NIES-381</strain>
    </source>
</reference>
<feature type="transmembrane region" description="Helical" evidence="9">
    <location>
        <begin position="237"/>
        <end position="258"/>
    </location>
</feature>
<keyword evidence="5 9" id="KW-0106">Calcium</keyword>
<keyword evidence="8 9" id="KW-0472">Membrane</keyword>
<dbReference type="NCBIfam" id="TIGR00846">
    <property type="entry name" value="caca2"/>
    <property type="match status" value="1"/>
</dbReference>
<keyword evidence="7 9" id="KW-0406">Ion transport</keyword>
<evidence type="ECO:0000256" key="1">
    <source>
        <dbReference type="ARBA" id="ARBA00004127"/>
    </source>
</evidence>
<evidence type="ECO:0000259" key="11">
    <source>
        <dbReference type="Pfam" id="PF01699"/>
    </source>
</evidence>
<dbReference type="AlphaFoldDB" id="A0A7S1NHA8"/>
<feature type="transmembrane region" description="Helical" evidence="9">
    <location>
        <begin position="161"/>
        <end position="180"/>
    </location>
</feature>
<dbReference type="Pfam" id="PF01699">
    <property type="entry name" value="Na_Ca_ex"/>
    <property type="match status" value="2"/>
</dbReference>
<dbReference type="GO" id="GO:0006874">
    <property type="term" value="P:intracellular calcium ion homeostasis"/>
    <property type="evidence" value="ECO:0007669"/>
    <property type="project" value="TreeGrafter"/>
</dbReference>
<protein>
    <recommendedName>
        <fullName evidence="11">Sodium/calcium exchanger membrane region domain-containing protein</fullName>
    </recommendedName>
</protein>